<evidence type="ECO:0000313" key="4">
    <source>
        <dbReference type="Proteomes" id="UP000035352"/>
    </source>
</evidence>
<organism evidence="3 4">
    <name type="scientific">Caldimonas brevitalea</name>
    <dbReference type="NCBI Taxonomy" id="413882"/>
    <lineage>
        <taxon>Bacteria</taxon>
        <taxon>Pseudomonadati</taxon>
        <taxon>Pseudomonadota</taxon>
        <taxon>Betaproteobacteria</taxon>
        <taxon>Burkholderiales</taxon>
        <taxon>Sphaerotilaceae</taxon>
        <taxon>Caldimonas</taxon>
    </lineage>
</organism>
<accession>A0A0G3BKM3</accession>
<reference evidence="3 4" key="1">
    <citation type="submission" date="2015-05" db="EMBL/GenBank/DDBJ databases">
        <authorList>
            <person name="Tang B."/>
            <person name="Yu Y."/>
        </authorList>
    </citation>
    <scope>NUCLEOTIDE SEQUENCE [LARGE SCALE GENOMIC DNA]</scope>
    <source>
        <strain evidence="3 4">DSM 7029</strain>
    </source>
</reference>
<dbReference type="NCBIfam" id="NF045609">
    <property type="entry name" value="EpsI_type_B"/>
    <property type="match status" value="1"/>
</dbReference>
<evidence type="ECO:0000259" key="2">
    <source>
        <dbReference type="Pfam" id="PF11984"/>
    </source>
</evidence>
<dbReference type="InterPro" id="IPR054653">
    <property type="entry name" value="EpsI_type_B_pred"/>
</dbReference>
<dbReference type="Proteomes" id="UP000035352">
    <property type="component" value="Chromosome"/>
</dbReference>
<dbReference type="RefSeq" id="WP_047193895.1">
    <property type="nucleotide sequence ID" value="NZ_CP011371.1"/>
</dbReference>
<dbReference type="STRING" id="413882.AAW51_1220"/>
<evidence type="ECO:0000313" key="3">
    <source>
        <dbReference type="EMBL" id="AKJ27911.1"/>
    </source>
</evidence>
<protein>
    <recommendedName>
        <fullName evidence="2">Methanolan biosynthesis EpsI domain-containing protein</fullName>
    </recommendedName>
</protein>
<dbReference type="NCBIfam" id="TIGR02914">
    <property type="entry name" value="EpsI_fam"/>
    <property type="match status" value="1"/>
</dbReference>
<feature type="signal peptide" evidence="1">
    <location>
        <begin position="1"/>
        <end position="24"/>
    </location>
</feature>
<dbReference type="AlphaFoldDB" id="A0A0G3BKM3"/>
<dbReference type="KEGG" id="pbh:AAW51_1220"/>
<keyword evidence="1" id="KW-0732">Signal</keyword>
<feature type="chain" id="PRO_5002551606" description="Methanolan biosynthesis EpsI domain-containing protein" evidence="1">
    <location>
        <begin position="25"/>
        <end position="231"/>
    </location>
</feature>
<dbReference type="PATRIC" id="fig|413882.6.peg.1283"/>
<evidence type="ECO:0000256" key="1">
    <source>
        <dbReference type="SAM" id="SignalP"/>
    </source>
</evidence>
<keyword evidence="4" id="KW-1185">Reference proteome</keyword>
<sequence length="231" mass="25693">MTSQMRVWLVAGLMMLAAAMAVVARPTVRVADGGPKVNLEVGFPKKFGDWSIDERVPVVLPSPDVQATIERIYSQVLSRTYVNSRGERVMLSIAYGGDQTDGMQVHRPEVCYPAQGFQVLSVQRDQMELLGRNLPVRKVLTRMGGRTEPVLYWIVVGDKVANNDTQWKLMQLTYGLRGRIPDGMLVRVSSLDTDTTRAYDIQTAFLRDAAAAMSPEYQSRLFGAAGQQQQP</sequence>
<dbReference type="Pfam" id="PF11984">
    <property type="entry name" value="DUF3485"/>
    <property type="match status" value="1"/>
</dbReference>
<gene>
    <name evidence="3" type="ORF">AAW51_1220</name>
</gene>
<proteinExistence type="predicted"/>
<name>A0A0G3BKM3_9BURK</name>
<dbReference type="InterPro" id="IPR014263">
    <property type="entry name" value="Methanolan_biosynth_EpsI"/>
</dbReference>
<dbReference type="EMBL" id="CP011371">
    <property type="protein sequence ID" value="AKJ27911.1"/>
    <property type="molecule type" value="Genomic_DNA"/>
</dbReference>
<feature type="domain" description="Methanolan biosynthesis EpsI" evidence="2">
    <location>
        <begin position="9"/>
        <end position="215"/>
    </location>
</feature>